<name>A0A7W8AQC1_STRST</name>
<sequence>MGGAVLDVLRAAAESDEGLAAWLKELADAGEPSAAAVLPEADELTEALLDLAVPHEDVNALVALRAHVLGHDDTRWLLGACVDALVRDLGEPGAQPRMPVLPEELGELGSCFYVYVFLAALPYVRAYHRRHGIPEGVARRTLADLGRHMAVHRRGHGGRGVPVPSWHALHFRGELYQLGRLQFQRARLGARMAESVTRAGLRLGPQDLCLSVHIPDFHGPLSPEACDRSVALAREFFPRHFPEERHAVAVCHSWLLDPQLKRYLPADANIVRFQDRFRLATTYGDEEPDDTVPIGFVFGDRDLPVARLPRRTRVERAVGDHLRAGGHWYGGHGWFLL</sequence>
<evidence type="ECO:0008006" key="5">
    <source>
        <dbReference type="Google" id="ProtNLM"/>
    </source>
</evidence>
<protein>
    <recommendedName>
        <fullName evidence="5">Acyltransferase</fullName>
    </recommendedName>
</protein>
<dbReference type="Pfam" id="PF18164">
    <property type="entry name" value="GNAT_C"/>
    <property type="match status" value="1"/>
</dbReference>
<keyword evidence="4" id="KW-1185">Reference proteome</keyword>
<feature type="domain" description="N-acyltransferase N-terminal" evidence="1">
    <location>
        <begin position="42"/>
        <end position="173"/>
    </location>
</feature>
<comment type="caution">
    <text evidence="3">The sequence shown here is derived from an EMBL/GenBank/DDBJ whole genome shotgun (WGS) entry which is preliminary data.</text>
</comment>
<gene>
    <name evidence="3" type="ORF">FHS40_001747</name>
</gene>
<dbReference type="AlphaFoldDB" id="A0A7W8AQC1"/>
<evidence type="ECO:0000313" key="3">
    <source>
        <dbReference type="EMBL" id="MBB5102694.1"/>
    </source>
</evidence>
<organism evidence="3 4">
    <name type="scientific">Streptomyces spectabilis</name>
    <dbReference type="NCBI Taxonomy" id="68270"/>
    <lineage>
        <taxon>Bacteria</taxon>
        <taxon>Bacillati</taxon>
        <taxon>Actinomycetota</taxon>
        <taxon>Actinomycetes</taxon>
        <taxon>Kitasatosporales</taxon>
        <taxon>Streptomycetaceae</taxon>
        <taxon>Streptomyces</taxon>
    </lineage>
</organism>
<evidence type="ECO:0000259" key="1">
    <source>
        <dbReference type="Pfam" id="PF18082"/>
    </source>
</evidence>
<accession>A0A7W8AQC1</accession>
<dbReference type="InterPro" id="IPR041273">
    <property type="entry name" value="NAT_N"/>
</dbReference>
<dbReference type="Pfam" id="PF18082">
    <property type="entry name" value="NAT_N"/>
    <property type="match status" value="1"/>
</dbReference>
<dbReference type="EMBL" id="JACHJD010000003">
    <property type="protein sequence ID" value="MBB5102694.1"/>
    <property type="molecule type" value="Genomic_DNA"/>
</dbReference>
<feature type="domain" description="GNAT-like C-terminal" evidence="2">
    <location>
        <begin position="175"/>
        <end position="335"/>
    </location>
</feature>
<proteinExistence type="predicted"/>
<evidence type="ECO:0000313" key="4">
    <source>
        <dbReference type="Proteomes" id="UP000549009"/>
    </source>
</evidence>
<reference evidence="3 4" key="1">
    <citation type="submission" date="2020-08" db="EMBL/GenBank/DDBJ databases">
        <title>Genomic Encyclopedia of Type Strains, Phase III (KMG-III): the genomes of soil and plant-associated and newly described type strains.</title>
        <authorList>
            <person name="Whitman W."/>
        </authorList>
    </citation>
    <scope>NUCLEOTIDE SEQUENCE [LARGE SCALE GENOMIC DNA]</scope>
    <source>
        <strain evidence="3 4">CECT 3146</strain>
    </source>
</reference>
<dbReference type="Gene3D" id="3.40.630.120">
    <property type="match status" value="1"/>
</dbReference>
<evidence type="ECO:0000259" key="2">
    <source>
        <dbReference type="Pfam" id="PF18164"/>
    </source>
</evidence>
<dbReference type="InterPro" id="IPR041644">
    <property type="entry name" value="GNAT_C"/>
</dbReference>
<dbReference type="Proteomes" id="UP000549009">
    <property type="component" value="Unassembled WGS sequence"/>
</dbReference>